<keyword evidence="1" id="KW-0812">Transmembrane</keyword>
<evidence type="ECO:0000313" key="2">
    <source>
        <dbReference type="EMBL" id="ERJ96351.1"/>
    </source>
</evidence>
<keyword evidence="1" id="KW-0472">Membrane</keyword>
<evidence type="ECO:0008006" key="4">
    <source>
        <dbReference type="Google" id="ProtNLM"/>
    </source>
</evidence>
<accession>U2KCT9</accession>
<dbReference type="AlphaFoldDB" id="U2KCT9"/>
<reference evidence="2 3" key="1">
    <citation type="submission" date="2013-07" db="EMBL/GenBank/DDBJ databases">
        <authorList>
            <person name="Weinstock G."/>
            <person name="Sodergren E."/>
            <person name="Wylie T."/>
            <person name="Fulton L."/>
            <person name="Fulton R."/>
            <person name="Fronick C."/>
            <person name="O'Laughlin M."/>
            <person name="Godfrey J."/>
            <person name="Miner T."/>
            <person name="Herter B."/>
            <person name="Appelbaum E."/>
            <person name="Cordes M."/>
            <person name="Lek S."/>
            <person name="Wollam A."/>
            <person name="Pepin K.H."/>
            <person name="Palsikar V.B."/>
            <person name="Mitreva M."/>
            <person name="Wilson R.K."/>
        </authorList>
    </citation>
    <scope>NUCLEOTIDE SEQUENCE [LARGE SCALE GENOMIC DNA]</scope>
    <source>
        <strain evidence="2 3">ATCC 27760</strain>
    </source>
</reference>
<protein>
    <recommendedName>
        <fullName evidence="4">YcxB-like protein domain-containing protein</fullName>
    </recommendedName>
</protein>
<proteinExistence type="predicted"/>
<evidence type="ECO:0000256" key="1">
    <source>
        <dbReference type="SAM" id="Phobius"/>
    </source>
</evidence>
<dbReference type="Proteomes" id="UP000016662">
    <property type="component" value="Unassembled WGS sequence"/>
</dbReference>
<comment type="caution">
    <text evidence="2">The sequence shown here is derived from an EMBL/GenBank/DDBJ whole genome shotgun (WGS) entry which is preliminary data.</text>
</comment>
<dbReference type="RefSeq" id="WP_021682790.1">
    <property type="nucleotide sequence ID" value="NZ_KI260443.1"/>
</dbReference>
<keyword evidence="1" id="KW-1133">Transmembrane helix</keyword>
<feature type="transmembrane region" description="Helical" evidence="1">
    <location>
        <begin position="12"/>
        <end position="30"/>
    </location>
</feature>
<feature type="transmembrane region" description="Helical" evidence="1">
    <location>
        <begin position="36"/>
        <end position="53"/>
    </location>
</feature>
<dbReference type="HOGENOM" id="CLU_1926042_0_0_9"/>
<organism evidence="2 3">
    <name type="scientific">Ruminococcus callidus ATCC 27760</name>
    <dbReference type="NCBI Taxonomy" id="411473"/>
    <lineage>
        <taxon>Bacteria</taxon>
        <taxon>Bacillati</taxon>
        <taxon>Bacillota</taxon>
        <taxon>Clostridia</taxon>
        <taxon>Eubacteriales</taxon>
        <taxon>Oscillospiraceae</taxon>
        <taxon>Ruminococcus</taxon>
    </lineage>
</organism>
<evidence type="ECO:0000313" key="3">
    <source>
        <dbReference type="Proteomes" id="UP000016662"/>
    </source>
</evidence>
<gene>
    <name evidence="2" type="ORF">RUMCAL_01298</name>
</gene>
<keyword evidence="3" id="KW-1185">Reference proteome</keyword>
<name>U2KCT9_9FIRM</name>
<dbReference type="PATRIC" id="fig|411473.3.peg.1059"/>
<dbReference type="GeneID" id="93692801"/>
<sequence length="131" mass="15576">MKLTSARKDYGIYGFMVVVFLAGTIAFFVRYGTSEIWYTLLMVAFLLVSLYFFTCTLRFRVMWDDDGIHIRQNWKPEVHYTWDDFEQMYIKDQCIMLHLNGRRYGFSQGCPNAMELIEFLEQKFSAEQAAE</sequence>
<dbReference type="STRING" id="411473.RUMCAL_01298"/>
<dbReference type="EMBL" id="AWVF01000167">
    <property type="protein sequence ID" value="ERJ96351.1"/>
    <property type="molecule type" value="Genomic_DNA"/>
</dbReference>